<keyword evidence="4" id="KW-1185">Reference proteome</keyword>
<dbReference type="EMBL" id="JBGMDY010000006">
    <property type="protein sequence ID" value="KAL2330218.1"/>
    <property type="molecule type" value="Genomic_DNA"/>
</dbReference>
<dbReference type="AlphaFoldDB" id="A0ABD1M344"/>
<evidence type="ECO:0000313" key="4">
    <source>
        <dbReference type="Proteomes" id="UP001603857"/>
    </source>
</evidence>
<evidence type="ECO:0000256" key="2">
    <source>
        <dbReference type="SAM" id="Phobius"/>
    </source>
</evidence>
<evidence type="ECO:0008006" key="5">
    <source>
        <dbReference type="Google" id="ProtNLM"/>
    </source>
</evidence>
<protein>
    <recommendedName>
        <fullName evidence="5">HpcH/HpaI aldolase/citrate lyase domain-containing protein</fullName>
    </recommendedName>
</protein>
<gene>
    <name evidence="3" type="ORF">Fmac_017799</name>
</gene>
<feature type="compositionally biased region" description="Low complexity" evidence="1">
    <location>
        <begin position="66"/>
        <end position="97"/>
    </location>
</feature>
<keyword evidence="2" id="KW-1133">Transmembrane helix</keyword>
<keyword evidence="2" id="KW-0472">Membrane</keyword>
<feature type="region of interest" description="Disordered" evidence="1">
    <location>
        <begin position="66"/>
        <end position="105"/>
    </location>
</feature>
<evidence type="ECO:0000256" key="1">
    <source>
        <dbReference type="SAM" id="MobiDB-lite"/>
    </source>
</evidence>
<dbReference type="Proteomes" id="UP001603857">
    <property type="component" value="Unassembled WGS sequence"/>
</dbReference>
<name>A0ABD1M344_9FABA</name>
<comment type="caution">
    <text evidence="3">The sequence shown here is derived from an EMBL/GenBank/DDBJ whole genome shotgun (WGS) entry which is preliminary data.</text>
</comment>
<organism evidence="3 4">
    <name type="scientific">Flemingia macrophylla</name>
    <dbReference type="NCBI Taxonomy" id="520843"/>
    <lineage>
        <taxon>Eukaryota</taxon>
        <taxon>Viridiplantae</taxon>
        <taxon>Streptophyta</taxon>
        <taxon>Embryophyta</taxon>
        <taxon>Tracheophyta</taxon>
        <taxon>Spermatophyta</taxon>
        <taxon>Magnoliopsida</taxon>
        <taxon>eudicotyledons</taxon>
        <taxon>Gunneridae</taxon>
        <taxon>Pentapetalae</taxon>
        <taxon>rosids</taxon>
        <taxon>fabids</taxon>
        <taxon>Fabales</taxon>
        <taxon>Fabaceae</taxon>
        <taxon>Papilionoideae</taxon>
        <taxon>50 kb inversion clade</taxon>
        <taxon>NPAAA clade</taxon>
        <taxon>indigoferoid/millettioid clade</taxon>
        <taxon>Phaseoleae</taxon>
        <taxon>Flemingia</taxon>
    </lineage>
</organism>
<sequence>MASSSFPSPPRLIQIVALANSLVLLSFFPLTEIATLANYNFVVVDMEHDPGAVSDAIPCLHRFPPSASAAPRTPSSAPPTMASTMATSTTSSPCATRASHEGVKV</sequence>
<feature type="transmembrane region" description="Helical" evidence="2">
    <location>
        <begin position="12"/>
        <end position="30"/>
    </location>
</feature>
<evidence type="ECO:0000313" key="3">
    <source>
        <dbReference type="EMBL" id="KAL2330218.1"/>
    </source>
</evidence>
<reference evidence="3 4" key="1">
    <citation type="submission" date="2024-08" db="EMBL/GenBank/DDBJ databases">
        <title>Insights into the chromosomal genome structure of Flemingia macrophylla.</title>
        <authorList>
            <person name="Ding Y."/>
            <person name="Zhao Y."/>
            <person name="Bi W."/>
            <person name="Wu M."/>
            <person name="Zhao G."/>
            <person name="Gong Y."/>
            <person name="Li W."/>
            <person name="Zhang P."/>
        </authorList>
    </citation>
    <scope>NUCLEOTIDE SEQUENCE [LARGE SCALE GENOMIC DNA]</scope>
    <source>
        <strain evidence="3">DYQJB</strain>
        <tissue evidence="3">Leaf</tissue>
    </source>
</reference>
<keyword evidence="2" id="KW-0812">Transmembrane</keyword>
<accession>A0ABD1M344</accession>
<proteinExistence type="predicted"/>